<dbReference type="SUPFAM" id="SSF55073">
    <property type="entry name" value="Nucleotide cyclase"/>
    <property type="match status" value="1"/>
</dbReference>
<dbReference type="PROSITE" id="PS50883">
    <property type="entry name" value="EAL"/>
    <property type="match status" value="1"/>
</dbReference>
<sequence>MQKDKNDLLNVKEYLLESSSDVEKTVSDIAEIDCNQMLIHIYSIIHNTVLVQNLKQELSKRVGHANVVLLKHNDRNNTRIVIYSYYGEVFEDNLESEILNDVNLKNTKLIRKLQECKTEFMSRYFTDHLTRLPNLYQLRKDLSDNEKSALVSIVVDDFVTINNFYGFIVGDYVLEQVGKFLIENLDDKVYRVSGTEFAVNINKELNFYELKEYMSNMYKKIKIIQVEYQNSRITTSLTLASSASSSNENVFAKVSMALKYAQENHLPFWIYEDSMRFENEYEQNLSVSSKVRHAVQNSKIVPYFQPIFDNKTEKIVKYECLARLLDESDNVISPALFLPLAKKVKVYNLITKIIIEKSFEAFKDNDYDFSINLSIDDVMSTDIFEFIIDTLKNSPIANRVIFEIVESEAIVDFTKVSKFINEIKRYGAKVAIDDFGDGYSNFSYLIKMDVDYIKIDGSLIKDIDVDKSSLMVVETIVDFARKLGVKTIAEYVHSSTVLDKVKELGIDFSQGFYIDKPSLNIM</sequence>
<dbReference type="GO" id="GO:0071111">
    <property type="term" value="F:cyclic-guanylate-specific phosphodiesterase activity"/>
    <property type="evidence" value="ECO:0007669"/>
    <property type="project" value="InterPro"/>
</dbReference>
<dbReference type="NCBIfam" id="TIGR00254">
    <property type="entry name" value="GGDEF"/>
    <property type="match status" value="1"/>
</dbReference>
<dbReference type="SMART" id="SM00267">
    <property type="entry name" value="GGDEF"/>
    <property type="match status" value="1"/>
</dbReference>
<dbReference type="InterPro" id="IPR029787">
    <property type="entry name" value="Nucleotide_cyclase"/>
</dbReference>
<dbReference type="Gene3D" id="3.20.20.450">
    <property type="entry name" value="EAL domain"/>
    <property type="match status" value="1"/>
</dbReference>
<dbReference type="SUPFAM" id="SSF141868">
    <property type="entry name" value="EAL domain-like"/>
    <property type="match status" value="1"/>
</dbReference>
<protein>
    <submittedName>
        <fullName evidence="3">EAL domain-containing protein</fullName>
    </submittedName>
</protein>
<dbReference type="PANTHER" id="PTHR33121">
    <property type="entry name" value="CYCLIC DI-GMP PHOSPHODIESTERASE PDEF"/>
    <property type="match status" value="1"/>
</dbReference>
<dbReference type="Gene3D" id="3.30.70.270">
    <property type="match status" value="1"/>
</dbReference>
<dbReference type="PANTHER" id="PTHR33121:SF71">
    <property type="entry name" value="OXYGEN SENSOR PROTEIN DOSP"/>
    <property type="match status" value="1"/>
</dbReference>
<dbReference type="RefSeq" id="WP_152307121.1">
    <property type="nucleotide sequence ID" value="NZ_CP043617.1"/>
</dbReference>
<feature type="domain" description="EAL" evidence="1">
    <location>
        <begin position="284"/>
        <end position="522"/>
    </location>
</feature>
<dbReference type="OrthoDB" id="9790732at2"/>
<dbReference type="InterPro" id="IPR050706">
    <property type="entry name" value="Cyclic-di-GMP_PDE-like"/>
</dbReference>
<keyword evidence="4" id="KW-1185">Reference proteome</keyword>
<dbReference type="InterPro" id="IPR000160">
    <property type="entry name" value="GGDEF_dom"/>
</dbReference>
<dbReference type="Pfam" id="PF00990">
    <property type="entry name" value="GGDEF"/>
    <property type="match status" value="1"/>
</dbReference>
<dbReference type="EMBL" id="CP043617">
    <property type="protein sequence ID" value="QFR49178.1"/>
    <property type="molecule type" value="Genomic_DNA"/>
</dbReference>
<dbReference type="KEGG" id="sulg:FJR48_05335"/>
<evidence type="ECO:0000259" key="1">
    <source>
        <dbReference type="PROSITE" id="PS50883"/>
    </source>
</evidence>
<proteinExistence type="predicted"/>
<feature type="domain" description="GGDEF" evidence="2">
    <location>
        <begin position="146"/>
        <end position="274"/>
    </location>
</feature>
<name>A0A5P8P0E2_9BACT</name>
<evidence type="ECO:0000313" key="4">
    <source>
        <dbReference type="Proteomes" id="UP000326944"/>
    </source>
</evidence>
<organism evidence="3 4">
    <name type="scientific">Sulfurimonas lithotrophica</name>
    <dbReference type="NCBI Taxonomy" id="2590022"/>
    <lineage>
        <taxon>Bacteria</taxon>
        <taxon>Pseudomonadati</taxon>
        <taxon>Campylobacterota</taxon>
        <taxon>Epsilonproteobacteria</taxon>
        <taxon>Campylobacterales</taxon>
        <taxon>Sulfurimonadaceae</taxon>
        <taxon>Sulfurimonas</taxon>
    </lineage>
</organism>
<evidence type="ECO:0000259" key="2">
    <source>
        <dbReference type="PROSITE" id="PS50887"/>
    </source>
</evidence>
<reference evidence="3 4" key="1">
    <citation type="submission" date="2019-09" db="EMBL/GenBank/DDBJ databases">
        <title>Sulfurimonas gotlandica sp. nov., a chemoautotrophic and psychrotolerant epsilonproteobacterium isolated from a pelagic redoxcline, and an emended description of the genus Sulfurimonas.</title>
        <authorList>
            <person name="Wang S."/>
            <person name="Jiang L."/>
            <person name="Shao S."/>
        </authorList>
    </citation>
    <scope>NUCLEOTIDE SEQUENCE [LARGE SCALE GENOMIC DNA]</scope>
    <source>
        <strain evidence="3 4">GYSZ_1</strain>
    </source>
</reference>
<dbReference type="InterPro" id="IPR001633">
    <property type="entry name" value="EAL_dom"/>
</dbReference>
<dbReference type="PROSITE" id="PS50887">
    <property type="entry name" value="GGDEF"/>
    <property type="match status" value="1"/>
</dbReference>
<dbReference type="Proteomes" id="UP000326944">
    <property type="component" value="Chromosome"/>
</dbReference>
<gene>
    <name evidence="3" type="ORF">FJR48_05335</name>
</gene>
<accession>A0A5P8P0E2</accession>
<evidence type="ECO:0000313" key="3">
    <source>
        <dbReference type="EMBL" id="QFR49178.1"/>
    </source>
</evidence>
<dbReference type="InterPro" id="IPR035919">
    <property type="entry name" value="EAL_sf"/>
</dbReference>
<dbReference type="CDD" id="cd01948">
    <property type="entry name" value="EAL"/>
    <property type="match status" value="1"/>
</dbReference>
<dbReference type="Pfam" id="PF00563">
    <property type="entry name" value="EAL"/>
    <property type="match status" value="1"/>
</dbReference>
<dbReference type="SMART" id="SM00052">
    <property type="entry name" value="EAL"/>
    <property type="match status" value="1"/>
</dbReference>
<dbReference type="AlphaFoldDB" id="A0A5P8P0E2"/>
<dbReference type="InterPro" id="IPR043128">
    <property type="entry name" value="Rev_trsase/Diguanyl_cyclase"/>
</dbReference>